<comment type="caution">
    <text evidence="1">The sequence shown here is derived from an EMBL/GenBank/DDBJ whole genome shotgun (WGS) entry which is preliminary data.</text>
</comment>
<evidence type="ECO:0000313" key="2">
    <source>
        <dbReference type="Proteomes" id="UP001239111"/>
    </source>
</evidence>
<name>A0ACC2NVB5_9HYME</name>
<organism evidence="1 2">
    <name type="scientific">Eretmocerus hayati</name>
    <dbReference type="NCBI Taxonomy" id="131215"/>
    <lineage>
        <taxon>Eukaryota</taxon>
        <taxon>Metazoa</taxon>
        <taxon>Ecdysozoa</taxon>
        <taxon>Arthropoda</taxon>
        <taxon>Hexapoda</taxon>
        <taxon>Insecta</taxon>
        <taxon>Pterygota</taxon>
        <taxon>Neoptera</taxon>
        <taxon>Endopterygota</taxon>
        <taxon>Hymenoptera</taxon>
        <taxon>Apocrita</taxon>
        <taxon>Proctotrupomorpha</taxon>
        <taxon>Chalcidoidea</taxon>
        <taxon>Aphelinidae</taxon>
        <taxon>Aphelininae</taxon>
        <taxon>Eretmocerus</taxon>
    </lineage>
</organism>
<sequence>MTTTQEVLDIQLRQSYFNRDNMYNVLRAVIVNLPLDSKEPMDEVSMLLSILGSFSWRTQMLAKGERKVVCVDKRPSPFDKGRLEKYIKRNDLRTVVGGLMRVGDICSDLLGGDRILAQVLRSCFRLQNNPEMLANITSYVRKHVQCFPLSILDTKHPACRWRIVNSSDKIPSNSSPHDTGSIRKLQRLGKSSQMGEASMKTVE</sequence>
<proteinExistence type="predicted"/>
<accession>A0ACC2NVB5</accession>
<gene>
    <name evidence="1" type="ORF">QAD02_010929</name>
</gene>
<dbReference type="Proteomes" id="UP001239111">
    <property type="component" value="Chromosome 2"/>
</dbReference>
<reference evidence="1" key="1">
    <citation type="submission" date="2023-04" db="EMBL/GenBank/DDBJ databases">
        <title>A chromosome-level genome assembly of the parasitoid wasp Eretmocerus hayati.</title>
        <authorList>
            <person name="Zhong Y."/>
            <person name="Liu S."/>
            <person name="Liu Y."/>
        </authorList>
    </citation>
    <scope>NUCLEOTIDE SEQUENCE</scope>
    <source>
        <strain evidence="1">ZJU_SS_LIU_2023</strain>
    </source>
</reference>
<evidence type="ECO:0000313" key="1">
    <source>
        <dbReference type="EMBL" id="KAJ8675143.1"/>
    </source>
</evidence>
<protein>
    <submittedName>
        <fullName evidence="1">Uncharacterized protein</fullName>
    </submittedName>
</protein>
<dbReference type="EMBL" id="CM056742">
    <property type="protein sequence ID" value="KAJ8675143.1"/>
    <property type="molecule type" value="Genomic_DNA"/>
</dbReference>
<keyword evidence="2" id="KW-1185">Reference proteome</keyword>